<gene>
    <name evidence="1" type="ORF">SERLA73DRAFT_156376</name>
</gene>
<dbReference type="eggNOG" id="ENOG502T2MY">
    <property type="taxonomic scope" value="Eukaryota"/>
</dbReference>
<dbReference type="EMBL" id="GL945492">
    <property type="protein sequence ID" value="EGN93451.1"/>
    <property type="molecule type" value="Genomic_DNA"/>
</dbReference>
<name>F8QE76_SERL3</name>
<dbReference type="AlphaFoldDB" id="F8QE76"/>
<dbReference type="Proteomes" id="UP000008063">
    <property type="component" value="Unassembled WGS sequence"/>
</dbReference>
<proteinExistence type="predicted"/>
<sequence length="263" mass="29556">MDLTKEVNGRHEMATRTVRSQINQGVPVVGEIWIHRKETISRNEGHNGRQMEVKYRRNAMIGARHNDVNGATCVAHSNHSCHSSQSKGIAQPSERAVNQHTSPHQQHVAPLMEKNTTGILVHNKWLLQFTKPLLEGNEERKAWEVVPSTFEVIGSNPYIQSQSVFKDAIIGSHGFLLCMPSKNLHQIIYAALGDYQHVDKPRHIHATPGFYQDKVQIARCDESGAIVSCNNQELVTLAHTGTHYREERRRNHPSGFIARGSGC</sequence>
<protein>
    <submittedName>
        <fullName evidence="1">Uncharacterized protein</fullName>
    </submittedName>
</protein>
<reference evidence="2" key="1">
    <citation type="journal article" date="2011" name="Science">
        <title>The plant cell wall-decomposing machinery underlies the functional diversity of forest fungi.</title>
        <authorList>
            <person name="Eastwood D.C."/>
            <person name="Floudas D."/>
            <person name="Binder M."/>
            <person name="Majcherczyk A."/>
            <person name="Schneider P."/>
            <person name="Aerts A."/>
            <person name="Asiegbu F.O."/>
            <person name="Baker S.E."/>
            <person name="Barry K."/>
            <person name="Bendiksby M."/>
            <person name="Blumentritt M."/>
            <person name="Coutinho P.M."/>
            <person name="Cullen D."/>
            <person name="de Vries R.P."/>
            <person name="Gathman A."/>
            <person name="Goodell B."/>
            <person name="Henrissat B."/>
            <person name="Ihrmark K."/>
            <person name="Kauserud H."/>
            <person name="Kohler A."/>
            <person name="LaButti K."/>
            <person name="Lapidus A."/>
            <person name="Lavin J.L."/>
            <person name="Lee Y.-H."/>
            <person name="Lindquist E."/>
            <person name="Lilly W."/>
            <person name="Lucas S."/>
            <person name="Morin E."/>
            <person name="Murat C."/>
            <person name="Oguiza J.A."/>
            <person name="Park J."/>
            <person name="Pisabarro A.G."/>
            <person name="Riley R."/>
            <person name="Rosling A."/>
            <person name="Salamov A."/>
            <person name="Schmidt O."/>
            <person name="Schmutz J."/>
            <person name="Skrede I."/>
            <person name="Stenlid J."/>
            <person name="Wiebenga A."/>
            <person name="Xie X."/>
            <person name="Kuees U."/>
            <person name="Hibbett D.S."/>
            <person name="Hoffmeister D."/>
            <person name="Hoegberg N."/>
            <person name="Martin F."/>
            <person name="Grigoriev I.V."/>
            <person name="Watkinson S.C."/>
        </authorList>
    </citation>
    <scope>NUCLEOTIDE SEQUENCE [LARGE SCALE GENOMIC DNA]</scope>
    <source>
        <strain evidence="2">strain S7.3</strain>
    </source>
</reference>
<keyword evidence="2" id="KW-1185">Reference proteome</keyword>
<organism evidence="2">
    <name type="scientific">Serpula lacrymans var. lacrymans (strain S7.3)</name>
    <name type="common">Dry rot fungus</name>
    <dbReference type="NCBI Taxonomy" id="936435"/>
    <lineage>
        <taxon>Eukaryota</taxon>
        <taxon>Fungi</taxon>
        <taxon>Dikarya</taxon>
        <taxon>Basidiomycota</taxon>
        <taxon>Agaricomycotina</taxon>
        <taxon>Agaricomycetes</taxon>
        <taxon>Agaricomycetidae</taxon>
        <taxon>Boletales</taxon>
        <taxon>Coniophorineae</taxon>
        <taxon>Serpulaceae</taxon>
        <taxon>Serpula</taxon>
    </lineage>
</organism>
<dbReference type="HOGENOM" id="CLU_1058308_0_0_1"/>
<evidence type="ECO:0000313" key="1">
    <source>
        <dbReference type="EMBL" id="EGN93451.1"/>
    </source>
</evidence>
<accession>F8QE76</accession>
<dbReference type="InParanoid" id="F8QE76"/>
<evidence type="ECO:0000313" key="2">
    <source>
        <dbReference type="Proteomes" id="UP000008063"/>
    </source>
</evidence>